<keyword evidence="1" id="KW-0378">Hydrolase</keyword>
<evidence type="ECO:0000313" key="5">
    <source>
        <dbReference type="EMBL" id="KAL0480356.1"/>
    </source>
</evidence>
<dbReference type="PRINTS" id="PR00412">
    <property type="entry name" value="EPOXHYDRLASE"/>
</dbReference>
<comment type="caution">
    <text evidence="5">The sequence shown here is derived from an EMBL/GenBank/DDBJ whole genome shotgun (WGS) entry which is preliminary data.</text>
</comment>
<sequence>MLRLMLSLLVAAFAAMIANTVLKVTPFDANSVVNKTRDISTTNIKYTSIKTTNGVHLNTIEVGDRIKDKNKPLVVLLHGFPETALTCWHNQIDALADSGRYYILAPDMRGYNKSDKPGNFMDYHLINLISDVHSLIHDYAGREEAYLVAHDWGAIVAWRFAQTHPGSIKKLTIINVPHPAAAGLLVKHGSWSQVFSQMWKSWYIAFFQLPNPLPEYRFTNNNYSTLKAALRDLTSSGKISELELQRYVQGWSEPGAVTSMMNYYRGFLMGNLYGTIKDKLFSTNTYSLPPTTDTIKKPTMLIWGEQDLALEFALAGLSYDYGVDESVKSQSRFVPLAGVSHFATNDAPERVNELLLEYLN</sequence>
<dbReference type="AlphaFoldDB" id="A0AAW2YSC4"/>
<feature type="chain" id="PRO_5043643686" evidence="3">
    <location>
        <begin position="21"/>
        <end position="360"/>
    </location>
</feature>
<dbReference type="PANTHER" id="PTHR43329">
    <property type="entry name" value="EPOXIDE HYDROLASE"/>
    <property type="match status" value="1"/>
</dbReference>
<keyword evidence="6" id="KW-1185">Reference proteome</keyword>
<evidence type="ECO:0000313" key="6">
    <source>
        <dbReference type="Proteomes" id="UP001431209"/>
    </source>
</evidence>
<reference evidence="5 6" key="1">
    <citation type="submission" date="2024-03" db="EMBL/GenBank/DDBJ databases">
        <title>The Acrasis kona genome and developmental transcriptomes reveal deep origins of eukaryotic multicellular pathways.</title>
        <authorList>
            <person name="Sheikh S."/>
            <person name="Fu C.-J."/>
            <person name="Brown M.W."/>
            <person name="Baldauf S.L."/>
        </authorList>
    </citation>
    <scope>NUCLEOTIDE SEQUENCE [LARGE SCALE GENOMIC DNA]</scope>
    <source>
        <strain evidence="5 6">ATCC MYA-3509</strain>
    </source>
</reference>
<evidence type="ECO:0000256" key="2">
    <source>
        <dbReference type="ARBA" id="ARBA00038334"/>
    </source>
</evidence>
<accession>A0AAW2YSC4</accession>
<protein>
    <submittedName>
        <fullName evidence="5">YfhM</fullName>
    </submittedName>
</protein>
<evidence type="ECO:0000259" key="4">
    <source>
        <dbReference type="Pfam" id="PF00561"/>
    </source>
</evidence>
<dbReference type="GO" id="GO:0016787">
    <property type="term" value="F:hydrolase activity"/>
    <property type="evidence" value="ECO:0007669"/>
    <property type="project" value="UniProtKB-KW"/>
</dbReference>
<evidence type="ECO:0000256" key="3">
    <source>
        <dbReference type="SAM" id="SignalP"/>
    </source>
</evidence>
<comment type="similarity">
    <text evidence="2">Belongs to the AB hydrolase superfamily. Epoxide hydrolase family.</text>
</comment>
<dbReference type="InterPro" id="IPR000639">
    <property type="entry name" value="Epox_hydrolase-like"/>
</dbReference>
<dbReference type="PRINTS" id="PR00111">
    <property type="entry name" value="ABHYDROLASE"/>
</dbReference>
<name>A0AAW2YSC4_9EUKA</name>
<evidence type="ECO:0000256" key="1">
    <source>
        <dbReference type="ARBA" id="ARBA00022801"/>
    </source>
</evidence>
<keyword evidence="3" id="KW-0732">Signal</keyword>
<dbReference type="Proteomes" id="UP001431209">
    <property type="component" value="Unassembled WGS sequence"/>
</dbReference>
<gene>
    <name evidence="5" type="ORF">AKO1_007148</name>
</gene>
<dbReference type="EMBL" id="JAOPGA020000651">
    <property type="protein sequence ID" value="KAL0480356.1"/>
    <property type="molecule type" value="Genomic_DNA"/>
</dbReference>
<dbReference type="Pfam" id="PF00561">
    <property type="entry name" value="Abhydrolase_1"/>
    <property type="match status" value="1"/>
</dbReference>
<dbReference type="SUPFAM" id="SSF53474">
    <property type="entry name" value="alpha/beta-Hydrolases"/>
    <property type="match status" value="1"/>
</dbReference>
<feature type="domain" description="AB hydrolase-1" evidence="4">
    <location>
        <begin position="72"/>
        <end position="308"/>
    </location>
</feature>
<dbReference type="InterPro" id="IPR000073">
    <property type="entry name" value="AB_hydrolase_1"/>
</dbReference>
<dbReference type="Gene3D" id="3.40.50.1820">
    <property type="entry name" value="alpha/beta hydrolase"/>
    <property type="match status" value="1"/>
</dbReference>
<dbReference type="InterPro" id="IPR029058">
    <property type="entry name" value="AB_hydrolase_fold"/>
</dbReference>
<proteinExistence type="inferred from homology"/>
<organism evidence="5 6">
    <name type="scientific">Acrasis kona</name>
    <dbReference type="NCBI Taxonomy" id="1008807"/>
    <lineage>
        <taxon>Eukaryota</taxon>
        <taxon>Discoba</taxon>
        <taxon>Heterolobosea</taxon>
        <taxon>Tetramitia</taxon>
        <taxon>Eutetramitia</taxon>
        <taxon>Acrasidae</taxon>
        <taxon>Acrasis</taxon>
    </lineage>
</organism>
<feature type="signal peptide" evidence="3">
    <location>
        <begin position="1"/>
        <end position="20"/>
    </location>
</feature>